<gene>
    <name evidence="1" type="ORF">V5E97_01670</name>
</gene>
<dbReference type="RefSeq" id="WP_406697544.1">
    <property type="nucleotide sequence ID" value="NZ_CP155447.1"/>
</dbReference>
<dbReference type="EMBL" id="CP155447">
    <property type="protein sequence ID" value="XBH04750.1"/>
    <property type="molecule type" value="Genomic_DNA"/>
</dbReference>
<reference evidence="1" key="1">
    <citation type="submission" date="2024-05" db="EMBL/GenBank/DDBJ databases">
        <title>Planctomycetes of the genus Singulisphaera possess chitinolytic capabilities.</title>
        <authorList>
            <person name="Ivanova A."/>
        </authorList>
    </citation>
    <scope>NUCLEOTIDE SEQUENCE</scope>
    <source>
        <strain evidence="1">Ch08T</strain>
    </source>
</reference>
<organism evidence="1">
    <name type="scientific">Singulisphaera sp. Ch08</name>
    <dbReference type="NCBI Taxonomy" id="3120278"/>
    <lineage>
        <taxon>Bacteria</taxon>
        <taxon>Pseudomonadati</taxon>
        <taxon>Planctomycetota</taxon>
        <taxon>Planctomycetia</taxon>
        <taxon>Isosphaerales</taxon>
        <taxon>Isosphaeraceae</taxon>
        <taxon>Singulisphaera</taxon>
    </lineage>
</organism>
<sequence length="143" mass="14942">MHRLFGLVLAGGIVLGHATDSHAQFSLSIGNPYSGGIAIGAPGYGYPYGGAYGPSAYGASGYSSYYAPPAIGGFGTGVAGTTIYSSGYSSYVAPGTTAFYSGVVAPVFPVYRSYNYGYGGFRPYPMWGGWRGGGWRGGRFYRW</sequence>
<protein>
    <submittedName>
        <fullName evidence="1">Uncharacterized protein</fullName>
    </submittedName>
</protein>
<name>A0AAU7CHQ0_9BACT</name>
<dbReference type="AlphaFoldDB" id="A0AAU7CHQ0"/>
<evidence type="ECO:0000313" key="1">
    <source>
        <dbReference type="EMBL" id="XBH04750.1"/>
    </source>
</evidence>
<accession>A0AAU7CHQ0</accession>
<proteinExistence type="predicted"/>